<dbReference type="PANTHER" id="PTHR35789">
    <property type="entry name" value="SPORE GERMINATION PROTEIN B3"/>
    <property type="match status" value="1"/>
</dbReference>
<dbReference type="PROSITE" id="PS51257">
    <property type="entry name" value="PROKAR_LIPOPROTEIN"/>
    <property type="match status" value="1"/>
</dbReference>
<evidence type="ECO:0000256" key="7">
    <source>
        <dbReference type="ARBA" id="ARBA00023288"/>
    </source>
</evidence>
<sequence>MRKIIAVLCILVLLTACVDRKYIEKLGIVTVVGYDLLEEGWLEGTMVLFQFDPNATNISQIIVSRAKTSKGLMQDASLKSSKELVSGQLRLVVYGKEMAEEGVMRVTDTMIRDAAIADMLYLAVSETSANEVMNTNNFEDAPNVGNYLYTLIQKNIQEEKIPQATLHHFVSNVYSDGKDPVLPMIKLENSKATVMNLALFRDEKMVGQITAKEGFFLKLLQGRYQSGHLEIAIPTREIKDYIRHEANQQTREFLYMDLDEIKSQTNIELTNVDTPSFSAKVNLTARILELSENVSLENPEVIKILEEQISKSIEFQMEQLLQKTQKMKSDPFGFGNTYQEKVGQQSVDSKDWHELYPNIEVNFNVQVKVIRHGITD</sequence>
<evidence type="ECO:0000256" key="4">
    <source>
        <dbReference type="ARBA" id="ARBA00022729"/>
    </source>
</evidence>
<keyword evidence="5" id="KW-0472">Membrane</keyword>
<comment type="similarity">
    <text evidence="2">Belongs to the GerABKC lipoprotein family.</text>
</comment>
<reference evidence="10 11" key="1">
    <citation type="submission" date="2013-08" db="EMBL/GenBank/DDBJ databases">
        <authorList>
            <person name="Huang J."/>
            <person name="Wang G."/>
        </authorList>
    </citation>
    <scope>NUCLEOTIDE SEQUENCE [LARGE SCALE GENOMIC DNA]</scope>
    <source>
        <strain evidence="10 11">JSM 076056</strain>
    </source>
</reference>
<evidence type="ECO:0000256" key="3">
    <source>
        <dbReference type="ARBA" id="ARBA00022544"/>
    </source>
</evidence>
<proteinExistence type="inferred from homology"/>
<evidence type="ECO:0000313" key="11">
    <source>
        <dbReference type="Proteomes" id="UP000030528"/>
    </source>
</evidence>
<dbReference type="Gene3D" id="3.30.300.210">
    <property type="entry name" value="Nutrient germinant receptor protein C, domain 3"/>
    <property type="match status" value="1"/>
</dbReference>
<organism evidence="10 11">
    <name type="scientific">Pontibacillus halophilus JSM 076056 = DSM 19796</name>
    <dbReference type="NCBI Taxonomy" id="1385510"/>
    <lineage>
        <taxon>Bacteria</taxon>
        <taxon>Bacillati</taxon>
        <taxon>Bacillota</taxon>
        <taxon>Bacilli</taxon>
        <taxon>Bacillales</taxon>
        <taxon>Bacillaceae</taxon>
        <taxon>Pontibacillus</taxon>
    </lineage>
</organism>
<dbReference type="InterPro" id="IPR038501">
    <property type="entry name" value="Spore_GerAC_C_sf"/>
</dbReference>
<dbReference type="InterPro" id="IPR046953">
    <property type="entry name" value="Spore_GerAC-like_C"/>
</dbReference>
<evidence type="ECO:0000256" key="2">
    <source>
        <dbReference type="ARBA" id="ARBA00007886"/>
    </source>
</evidence>
<dbReference type="Proteomes" id="UP000030528">
    <property type="component" value="Unassembled WGS sequence"/>
</dbReference>
<dbReference type="GO" id="GO:0009847">
    <property type="term" value="P:spore germination"/>
    <property type="evidence" value="ECO:0007669"/>
    <property type="project" value="InterPro"/>
</dbReference>
<dbReference type="NCBIfam" id="TIGR02887">
    <property type="entry name" value="spore_ger_x_C"/>
    <property type="match status" value="1"/>
</dbReference>
<evidence type="ECO:0000259" key="8">
    <source>
        <dbReference type="Pfam" id="PF05504"/>
    </source>
</evidence>
<evidence type="ECO:0000313" key="10">
    <source>
        <dbReference type="EMBL" id="KGX90757.1"/>
    </source>
</evidence>
<dbReference type="Pfam" id="PF25198">
    <property type="entry name" value="Spore_GerAC_N"/>
    <property type="match status" value="1"/>
</dbReference>
<evidence type="ECO:0008006" key="12">
    <source>
        <dbReference type="Google" id="ProtNLM"/>
    </source>
</evidence>
<dbReference type="OrthoDB" id="2592518at2"/>
<feature type="domain" description="Spore germination protein N-terminal" evidence="9">
    <location>
        <begin position="19"/>
        <end position="187"/>
    </location>
</feature>
<keyword evidence="3" id="KW-0309">Germination</keyword>
<evidence type="ECO:0000256" key="5">
    <source>
        <dbReference type="ARBA" id="ARBA00023136"/>
    </source>
</evidence>
<dbReference type="AlphaFoldDB" id="A0A0A5I4K5"/>
<evidence type="ECO:0000259" key="9">
    <source>
        <dbReference type="Pfam" id="PF25198"/>
    </source>
</evidence>
<comment type="subcellular location">
    <subcellularLocation>
        <location evidence="1">Membrane</location>
        <topology evidence="1">Lipid-anchor</topology>
    </subcellularLocation>
</comment>
<dbReference type="RefSeq" id="WP_026801168.1">
    <property type="nucleotide sequence ID" value="NZ_AULI01000013.1"/>
</dbReference>
<accession>A0A0A5I4K5</accession>
<dbReference type="PANTHER" id="PTHR35789:SF1">
    <property type="entry name" value="SPORE GERMINATION PROTEIN B3"/>
    <property type="match status" value="1"/>
</dbReference>
<dbReference type="EMBL" id="AVPE01000013">
    <property type="protein sequence ID" value="KGX90757.1"/>
    <property type="molecule type" value="Genomic_DNA"/>
</dbReference>
<keyword evidence="7" id="KW-0449">Lipoprotein</keyword>
<protein>
    <recommendedName>
        <fullName evidence="12">Spore germination protein</fullName>
    </recommendedName>
</protein>
<dbReference type="GO" id="GO:0016020">
    <property type="term" value="C:membrane"/>
    <property type="evidence" value="ECO:0007669"/>
    <property type="project" value="UniProtKB-SubCell"/>
</dbReference>
<name>A0A0A5I4K5_9BACI</name>
<dbReference type="eggNOG" id="ENOG502Z9GR">
    <property type="taxonomic scope" value="Bacteria"/>
</dbReference>
<keyword evidence="6" id="KW-0564">Palmitate</keyword>
<keyword evidence="11" id="KW-1185">Reference proteome</keyword>
<dbReference type="Pfam" id="PF05504">
    <property type="entry name" value="Spore_GerAC"/>
    <property type="match status" value="1"/>
</dbReference>
<dbReference type="InterPro" id="IPR008844">
    <property type="entry name" value="Spore_GerAC-like"/>
</dbReference>
<dbReference type="STRING" id="1385510.GCA_000425205_02892"/>
<comment type="caution">
    <text evidence="10">The sequence shown here is derived from an EMBL/GenBank/DDBJ whole genome shotgun (WGS) entry which is preliminary data.</text>
</comment>
<dbReference type="InterPro" id="IPR057336">
    <property type="entry name" value="GerAC_N"/>
</dbReference>
<keyword evidence="4" id="KW-0732">Signal</keyword>
<evidence type="ECO:0000256" key="6">
    <source>
        <dbReference type="ARBA" id="ARBA00023139"/>
    </source>
</evidence>
<feature type="domain" description="Spore germination GerAC-like C-terminal" evidence="8">
    <location>
        <begin position="196"/>
        <end position="373"/>
    </location>
</feature>
<evidence type="ECO:0000256" key="1">
    <source>
        <dbReference type="ARBA" id="ARBA00004635"/>
    </source>
</evidence>
<gene>
    <name evidence="10" type="ORF">N781_06520</name>
</gene>